<evidence type="ECO:0000256" key="2">
    <source>
        <dbReference type="ARBA" id="ARBA00022603"/>
    </source>
</evidence>
<dbReference type="STRING" id="1392250.A0A2I2GG96"/>
<keyword evidence="2" id="KW-0808">Transferase</keyword>
<dbReference type="GO" id="GO:0006281">
    <property type="term" value="P:DNA repair"/>
    <property type="evidence" value="ECO:0007669"/>
    <property type="project" value="InterPro"/>
</dbReference>
<keyword evidence="3" id="KW-0805">Transcription regulation</keyword>
<keyword evidence="5" id="KW-0804">Transcription</keyword>
<dbReference type="PROSITE" id="PS01124">
    <property type="entry name" value="HTH_ARAC_FAMILY_2"/>
    <property type="match status" value="1"/>
</dbReference>
<keyword evidence="4" id="KW-0010">Activator</keyword>
<dbReference type="Proteomes" id="UP000234275">
    <property type="component" value="Unassembled WGS sequence"/>
</dbReference>
<accession>A0A2I2GG96</accession>
<sequence length="220" mass="23969">MQGPPRKIPRLNATNGPSAAARWQAVVNRDAQATFFVYAVLTTKIYCRPSCPARLARRANVSFYDTPSDAEKAGFRPCKRCKPQNLQEANPQILLIQRACETIQSQIESGSKPILRNLADEANLTPSYFHRLFKRIKGVTPGQYAALVLSQSGGESLDENTPTGNLTTCGPWALDISRDPSIPDTLDGVDVANGGDVGLWNDFDVLIAAEATWNGGHWIG</sequence>
<comment type="caution">
    <text evidence="7">The sequence shown here is derived from an EMBL/GenBank/DDBJ whole genome shotgun (WGS) entry which is preliminary data.</text>
</comment>
<dbReference type="GO" id="GO:0043565">
    <property type="term" value="F:sequence-specific DNA binding"/>
    <property type="evidence" value="ECO:0007669"/>
    <property type="project" value="InterPro"/>
</dbReference>
<keyword evidence="8" id="KW-1185">Reference proteome</keyword>
<dbReference type="RefSeq" id="XP_024707159.1">
    <property type="nucleotide sequence ID" value="XM_024850598.1"/>
</dbReference>
<reference evidence="7 8" key="1">
    <citation type="submission" date="2016-12" db="EMBL/GenBank/DDBJ databases">
        <title>The genomes of Aspergillus section Nigri reveals drivers in fungal speciation.</title>
        <authorList>
            <consortium name="DOE Joint Genome Institute"/>
            <person name="Vesth T.C."/>
            <person name="Nybo J."/>
            <person name="Theobald S."/>
            <person name="Brandl J."/>
            <person name="Frisvad J.C."/>
            <person name="Nielsen K.F."/>
            <person name="Lyhne E.K."/>
            <person name="Kogle M.E."/>
            <person name="Kuo A."/>
            <person name="Riley R."/>
            <person name="Clum A."/>
            <person name="Nolan M."/>
            <person name="Lipzen A."/>
            <person name="Salamov A."/>
            <person name="Henrissat B."/>
            <person name="Wiebenga A."/>
            <person name="De Vries R.P."/>
            <person name="Grigoriev I.V."/>
            <person name="Mortensen U.H."/>
            <person name="Andersen M.R."/>
            <person name="Baker S.E."/>
        </authorList>
    </citation>
    <scope>NUCLEOTIDE SEQUENCE [LARGE SCALE GENOMIC DNA]</scope>
    <source>
        <strain evidence="7 8">IBT 23096</strain>
    </source>
</reference>
<evidence type="ECO:0000256" key="3">
    <source>
        <dbReference type="ARBA" id="ARBA00023015"/>
    </source>
</evidence>
<dbReference type="EMBL" id="MSFO01000002">
    <property type="protein sequence ID" value="PLB51857.1"/>
    <property type="molecule type" value="Genomic_DNA"/>
</dbReference>
<evidence type="ECO:0000256" key="1">
    <source>
        <dbReference type="ARBA" id="ARBA00001947"/>
    </source>
</evidence>
<name>A0A2I2GG96_9EURO</name>
<evidence type="ECO:0000313" key="7">
    <source>
        <dbReference type="EMBL" id="PLB51857.1"/>
    </source>
</evidence>
<protein>
    <submittedName>
        <fullName evidence="7">Putative DNA repair and transcription factor Ada</fullName>
    </submittedName>
</protein>
<dbReference type="Gene3D" id="3.40.10.10">
    <property type="entry name" value="DNA Methylphosphotriester Repair Domain"/>
    <property type="match status" value="1"/>
</dbReference>
<dbReference type="Gene3D" id="1.10.10.60">
    <property type="entry name" value="Homeodomain-like"/>
    <property type="match status" value="1"/>
</dbReference>
<dbReference type="VEuPathDB" id="FungiDB:P170DRAFT_443980"/>
<dbReference type="GO" id="GO:0008168">
    <property type="term" value="F:methyltransferase activity"/>
    <property type="evidence" value="ECO:0007669"/>
    <property type="project" value="UniProtKB-KW"/>
</dbReference>
<keyword evidence="2" id="KW-0489">Methyltransferase</keyword>
<dbReference type="InterPro" id="IPR018060">
    <property type="entry name" value="HTH_AraC"/>
</dbReference>
<dbReference type="GeneID" id="36558297"/>
<evidence type="ECO:0000313" key="8">
    <source>
        <dbReference type="Proteomes" id="UP000234275"/>
    </source>
</evidence>
<dbReference type="GO" id="GO:0008270">
    <property type="term" value="F:zinc ion binding"/>
    <property type="evidence" value="ECO:0007669"/>
    <property type="project" value="InterPro"/>
</dbReference>
<dbReference type="SUPFAM" id="SSF57884">
    <property type="entry name" value="Ada DNA repair protein, N-terminal domain (N-Ada 10)"/>
    <property type="match status" value="1"/>
</dbReference>
<gene>
    <name evidence="7" type="ORF">P170DRAFT_443980</name>
</gene>
<dbReference type="InterPro" id="IPR009057">
    <property type="entry name" value="Homeodomain-like_sf"/>
</dbReference>
<dbReference type="GO" id="GO:0003700">
    <property type="term" value="F:DNA-binding transcription factor activity"/>
    <property type="evidence" value="ECO:0007669"/>
    <property type="project" value="InterPro"/>
</dbReference>
<dbReference type="SUPFAM" id="SSF46689">
    <property type="entry name" value="Homeodomain-like"/>
    <property type="match status" value="1"/>
</dbReference>
<evidence type="ECO:0000256" key="4">
    <source>
        <dbReference type="ARBA" id="ARBA00023159"/>
    </source>
</evidence>
<dbReference type="OrthoDB" id="2447880at2759"/>
<organism evidence="7 8">
    <name type="scientific">Aspergillus steynii IBT 23096</name>
    <dbReference type="NCBI Taxonomy" id="1392250"/>
    <lineage>
        <taxon>Eukaryota</taxon>
        <taxon>Fungi</taxon>
        <taxon>Dikarya</taxon>
        <taxon>Ascomycota</taxon>
        <taxon>Pezizomycotina</taxon>
        <taxon>Eurotiomycetes</taxon>
        <taxon>Eurotiomycetidae</taxon>
        <taxon>Eurotiales</taxon>
        <taxon>Aspergillaceae</taxon>
        <taxon>Aspergillus</taxon>
        <taxon>Aspergillus subgen. Circumdati</taxon>
    </lineage>
</organism>
<proteinExistence type="predicted"/>
<dbReference type="InterPro" id="IPR004026">
    <property type="entry name" value="Ada_DNA_repair_Zn-bd"/>
</dbReference>
<evidence type="ECO:0000259" key="6">
    <source>
        <dbReference type="PROSITE" id="PS01124"/>
    </source>
</evidence>
<comment type="cofactor">
    <cofactor evidence="1">
        <name>Zn(2+)</name>
        <dbReference type="ChEBI" id="CHEBI:29105"/>
    </cofactor>
</comment>
<feature type="domain" description="HTH araC/xylS-type" evidence="6">
    <location>
        <begin position="97"/>
        <end position="144"/>
    </location>
</feature>
<dbReference type="InterPro" id="IPR035451">
    <property type="entry name" value="Ada-like_dom_sf"/>
</dbReference>
<evidence type="ECO:0000256" key="5">
    <source>
        <dbReference type="ARBA" id="ARBA00023163"/>
    </source>
</evidence>
<dbReference type="Pfam" id="PF00165">
    <property type="entry name" value="HTH_AraC"/>
    <property type="match status" value="1"/>
</dbReference>
<dbReference type="GO" id="GO:0032259">
    <property type="term" value="P:methylation"/>
    <property type="evidence" value="ECO:0007669"/>
    <property type="project" value="UniProtKB-KW"/>
</dbReference>
<dbReference type="Pfam" id="PF02805">
    <property type="entry name" value="Ada_Zn_binding"/>
    <property type="match status" value="1"/>
</dbReference>
<dbReference type="AlphaFoldDB" id="A0A2I2GG96"/>